<sequence>MLLRRHPIPILVAVLAVGIAVPAAIPWVFAALVPLYVLAERDLRHGVAAAAAILLVQLVKMDHPVEPISTVVFSAAVIAVARYRVLQRAAAARERELLFEAAAAEERLRIARELHDAVGHDVSLMVVQAEALAAVTGDERADAIAALGRRTMGEMHRTLKVLRDDADLAPQPGLNDLGGVIEDARGAGVPITFTVEGAPRPLPGGLDASAYRIVQEAVTNVIRHAGGAAAAVTVHYGDDALELRVTDEGGEPSDTNGGGHGLVGMRERVAAFNGTLQVGPRAGHGYEVRAELPYTA</sequence>
<dbReference type="Gene3D" id="3.30.565.10">
    <property type="entry name" value="Histidine kinase-like ATPase, C-terminal domain"/>
    <property type="match status" value="1"/>
</dbReference>
<dbReference type="PANTHER" id="PTHR24421:SF10">
    <property type="entry name" value="NITRATE_NITRITE SENSOR PROTEIN NARQ"/>
    <property type="match status" value="1"/>
</dbReference>
<dbReference type="Gene3D" id="1.20.5.1930">
    <property type="match status" value="1"/>
</dbReference>
<evidence type="ECO:0000256" key="6">
    <source>
        <dbReference type="ARBA" id="ARBA00022777"/>
    </source>
</evidence>
<evidence type="ECO:0000259" key="10">
    <source>
        <dbReference type="Pfam" id="PF02518"/>
    </source>
</evidence>
<organism evidence="12 13">
    <name type="scientific">Solirubrobacter ginsenosidimutans</name>
    <dbReference type="NCBI Taxonomy" id="490573"/>
    <lineage>
        <taxon>Bacteria</taxon>
        <taxon>Bacillati</taxon>
        <taxon>Actinomycetota</taxon>
        <taxon>Thermoleophilia</taxon>
        <taxon>Solirubrobacterales</taxon>
        <taxon>Solirubrobacteraceae</taxon>
        <taxon>Solirubrobacter</taxon>
    </lineage>
</organism>
<dbReference type="GO" id="GO:0016020">
    <property type="term" value="C:membrane"/>
    <property type="evidence" value="ECO:0007669"/>
    <property type="project" value="InterPro"/>
</dbReference>
<keyword evidence="9" id="KW-1133">Transmembrane helix</keyword>
<dbReference type="InterPro" id="IPR036890">
    <property type="entry name" value="HATPase_C_sf"/>
</dbReference>
<gene>
    <name evidence="12" type="ORF">OM076_40320</name>
</gene>
<dbReference type="Pfam" id="PF07730">
    <property type="entry name" value="HisKA_3"/>
    <property type="match status" value="1"/>
</dbReference>
<dbReference type="GO" id="GO:0000155">
    <property type="term" value="F:phosphorelay sensor kinase activity"/>
    <property type="evidence" value="ECO:0007669"/>
    <property type="project" value="InterPro"/>
</dbReference>
<keyword evidence="5" id="KW-0547">Nucleotide-binding</keyword>
<feature type="transmembrane region" description="Helical" evidence="9">
    <location>
        <begin position="68"/>
        <end position="85"/>
    </location>
</feature>
<dbReference type="Proteomes" id="UP001149140">
    <property type="component" value="Unassembled WGS sequence"/>
</dbReference>
<dbReference type="Pfam" id="PF02518">
    <property type="entry name" value="HATPase_c"/>
    <property type="match status" value="1"/>
</dbReference>
<dbReference type="EC" id="2.7.13.3" evidence="2"/>
<keyword evidence="13" id="KW-1185">Reference proteome</keyword>
<proteinExistence type="predicted"/>
<dbReference type="AlphaFoldDB" id="A0A9X3N3S9"/>
<keyword evidence="9" id="KW-0472">Membrane</keyword>
<evidence type="ECO:0000256" key="1">
    <source>
        <dbReference type="ARBA" id="ARBA00000085"/>
    </source>
</evidence>
<evidence type="ECO:0000256" key="8">
    <source>
        <dbReference type="ARBA" id="ARBA00023012"/>
    </source>
</evidence>
<dbReference type="GO" id="GO:0005524">
    <property type="term" value="F:ATP binding"/>
    <property type="evidence" value="ECO:0007669"/>
    <property type="project" value="UniProtKB-KW"/>
</dbReference>
<dbReference type="InterPro" id="IPR050482">
    <property type="entry name" value="Sensor_HK_TwoCompSys"/>
</dbReference>
<comment type="caution">
    <text evidence="12">The sequence shown here is derived from an EMBL/GenBank/DDBJ whole genome shotgun (WGS) entry which is preliminary data.</text>
</comment>
<evidence type="ECO:0000256" key="2">
    <source>
        <dbReference type="ARBA" id="ARBA00012438"/>
    </source>
</evidence>
<evidence type="ECO:0000256" key="7">
    <source>
        <dbReference type="ARBA" id="ARBA00022840"/>
    </source>
</evidence>
<dbReference type="RefSeq" id="WP_270045836.1">
    <property type="nucleotide sequence ID" value="NZ_JAPDOD010000069.1"/>
</dbReference>
<feature type="domain" description="Signal transduction histidine kinase subgroup 3 dimerisation and phosphoacceptor" evidence="11">
    <location>
        <begin position="106"/>
        <end position="165"/>
    </location>
</feature>
<comment type="catalytic activity">
    <reaction evidence="1">
        <text>ATP + protein L-histidine = ADP + protein N-phospho-L-histidine.</text>
        <dbReference type="EC" id="2.7.13.3"/>
    </reaction>
</comment>
<dbReference type="SUPFAM" id="SSF55874">
    <property type="entry name" value="ATPase domain of HSP90 chaperone/DNA topoisomerase II/histidine kinase"/>
    <property type="match status" value="1"/>
</dbReference>
<dbReference type="EMBL" id="JAPDOD010000069">
    <property type="protein sequence ID" value="MDA0166578.1"/>
    <property type="molecule type" value="Genomic_DNA"/>
</dbReference>
<protein>
    <recommendedName>
        <fullName evidence="2">histidine kinase</fullName>
        <ecNumber evidence="2">2.7.13.3</ecNumber>
    </recommendedName>
</protein>
<accession>A0A9X3N3S9</accession>
<evidence type="ECO:0000256" key="9">
    <source>
        <dbReference type="SAM" id="Phobius"/>
    </source>
</evidence>
<keyword evidence="6 12" id="KW-0418">Kinase</keyword>
<evidence type="ECO:0000256" key="4">
    <source>
        <dbReference type="ARBA" id="ARBA00022679"/>
    </source>
</evidence>
<evidence type="ECO:0000313" key="12">
    <source>
        <dbReference type="EMBL" id="MDA0166578.1"/>
    </source>
</evidence>
<evidence type="ECO:0000259" key="11">
    <source>
        <dbReference type="Pfam" id="PF07730"/>
    </source>
</evidence>
<keyword evidence="9" id="KW-0812">Transmembrane</keyword>
<evidence type="ECO:0000313" key="13">
    <source>
        <dbReference type="Proteomes" id="UP001149140"/>
    </source>
</evidence>
<dbReference type="CDD" id="cd16917">
    <property type="entry name" value="HATPase_UhpB-NarQ-NarX-like"/>
    <property type="match status" value="1"/>
</dbReference>
<dbReference type="GO" id="GO:0046983">
    <property type="term" value="F:protein dimerization activity"/>
    <property type="evidence" value="ECO:0007669"/>
    <property type="project" value="InterPro"/>
</dbReference>
<feature type="domain" description="Histidine kinase/HSP90-like ATPase" evidence="10">
    <location>
        <begin position="209"/>
        <end position="295"/>
    </location>
</feature>
<evidence type="ECO:0000256" key="3">
    <source>
        <dbReference type="ARBA" id="ARBA00022553"/>
    </source>
</evidence>
<keyword evidence="4" id="KW-0808">Transferase</keyword>
<evidence type="ECO:0000256" key="5">
    <source>
        <dbReference type="ARBA" id="ARBA00022741"/>
    </source>
</evidence>
<dbReference type="PANTHER" id="PTHR24421">
    <property type="entry name" value="NITRATE/NITRITE SENSOR PROTEIN NARX-RELATED"/>
    <property type="match status" value="1"/>
</dbReference>
<keyword evidence="7" id="KW-0067">ATP-binding</keyword>
<name>A0A9X3N3S9_9ACTN</name>
<reference evidence="12" key="1">
    <citation type="submission" date="2022-10" db="EMBL/GenBank/DDBJ databases">
        <title>The WGS of Solirubrobacter ginsenosidimutans DSM 21036.</title>
        <authorList>
            <person name="Jiang Z."/>
        </authorList>
    </citation>
    <scope>NUCLEOTIDE SEQUENCE</scope>
    <source>
        <strain evidence="12">DSM 21036</strain>
    </source>
</reference>
<dbReference type="InterPro" id="IPR011712">
    <property type="entry name" value="Sig_transdc_His_kin_sub3_dim/P"/>
</dbReference>
<dbReference type="InterPro" id="IPR003594">
    <property type="entry name" value="HATPase_dom"/>
</dbReference>
<keyword evidence="8" id="KW-0902">Two-component regulatory system</keyword>
<keyword evidence="3" id="KW-0597">Phosphoprotein</keyword>